<keyword evidence="1" id="KW-0732">Signal</keyword>
<protein>
    <submittedName>
        <fullName evidence="2">Uncharacterized protein</fullName>
    </submittedName>
</protein>
<reference evidence="2 3" key="1">
    <citation type="submission" date="2023-10" db="EMBL/GenBank/DDBJ databases">
        <title>Chromosome-scale genome assembly provides insights into flower coloration mechanisms of Canna indica.</title>
        <authorList>
            <person name="Li C."/>
        </authorList>
    </citation>
    <scope>NUCLEOTIDE SEQUENCE [LARGE SCALE GENOMIC DNA]</scope>
    <source>
        <tissue evidence="2">Flower</tissue>
    </source>
</reference>
<feature type="signal peptide" evidence="1">
    <location>
        <begin position="1"/>
        <end position="15"/>
    </location>
</feature>
<accession>A0AAQ3KV83</accession>
<keyword evidence="3" id="KW-1185">Reference proteome</keyword>
<dbReference type="Proteomes" id="UP001327560">
    <property type="component" value="Chromosome 7"/>
</dbReference>
<sequence length="83" mass="9125">MAALLLMTVLSVVIGRLFNSVPAQFQTTVPLGEYAAVELLTFSALNLIRIAWAYPLDTNSKENAELEELVEAEELVKEMVGID</sequence>
<proteinExistence type="predicted"/>
<organism evidence="2 3">
    <name type="scientific">Canna indica</name>
    <name type="common">Indian-shot</name>
    <dbReference type="NCBI Taxonomy" id="4628"/>
    <lineage>
        <taxon>Eukaryota</taxon>
        <taxon>Viridiplantae</taxon>
        <taxon>Streptophyta</taxon>
        <taxon>Embryophyta</taxon>
        <taxon>Tracheophyta</taxon>
        <taxon>Spermatophyta</taxon>
        <taxon>Magnoliopsida</taxon>
        <taxon>Liliopsida</taxon>
        <taxon>Zingiberales</taxon>
        <taxon>Cannaceae</taxon>
        <taxon>Canna</taxon>
    </lineage>
</organism>
<evidence type="ECO:0000313" key="3">
    <source>
        <dbReference type="Proteomes" id="UP001327560"/>
    </source>
</evidence>
<name>A0AAQ3KV83_9LILI</name>
<evidence type="ECO:0000313" key="2">
    <source>
        <dbReference type="EMBL" id="WOL15399.1"/>
    </source>
</evidence>
<evidence type="ECO:0000256" key="1">
    <source>
        <dbReference type="SAM" id="SignalP"/>
    </source>
</evidence>
<dbReference type="EMBL" id="CP136896">
    <property type="protein sequence ID" value="WOL15399.1"/>
    <property type="molecule type" value="Genomic_DNA"/>
</dbReference>
<feature type="chain" id="PRO_5042824842" evidence="1">
    <location>
        <begin position="16"/>
        <end position="83"/>
    </location>
</feature>
<gene>
    <name evidence="2" type="ORF">Cni_G24180</name>
</gene>
<dbReference type="AlphaFoldDB" id="A0AAQ3KV83"/>